<reference evidence="1 2" key="1">
    <citation type="journal article" date="2010" name="Appl. Microbiol. Biotechnol.">
        <title>Genotypic diversity in Oenococcus oeni by high-density microarray comparative genome hybridization and whole genome sequencing.</title>
        <authorList>
            <person name="Borneman A.R."/>
            <person name="Bartowsky E.J."/>
            <person name="McCarthy J."/>
            <person name="Chambers P.J."/>
        </authorList>
    </citation>
    <scope>NUCLEOTIDE SEQUENCE [LARGE SCALE GENOMIC DNA]</scope>
    <source>
        <strain evidence="1 2">AWRIB429</strain>
    </source>
</reference>
<accession>D3L7U1</accession>
<dbReference type="EMBL" id="ACSE01000005">
    <property type="protein sequence ID" value="EFD89025.1"/>
    <property type="molecule type" value="Genomic_DNA"/>
</dbReference>
<evidence type="ECO:0000313" key="2">
    <source>
        <dbReference type="Proteomes" id="UP000003075"/>
    </source>
</evidence>
<sequence>MKTKNRLKRIKYNKNKLSSLSPLLKINAFYPEKLQIVN</sequence>
<dbReference type="AlphaFoldDB" id="D3L7U1"/>
<name>D3L7U1_OENOE</name>
<proteinExistence type="predicted"/>
<gene>
    <name evidence="1" type="ORF">AWRIB429_0421</name>
</gene>
<comment type="caution">
    <text evidence="1">The sequence shown here is derived from an EMBL/GenBank/DDBJ whole genome shotgun (WGS) entry which is preliminary data.</text>
</comment>
<protein>
    <submittedName>
        <fullName evidence="1">Uncharacterized protein</fullName>
    </submittedName>
</protein>
<dbReference type="Proteomes" id="UP000003075">
    <property type="component" value="Unassembled WGS sequence"/>
</dbReference>
<organism evidence="1 2">
    <name type="scientific">Oenococcus oeni AWRIB429</name>
    <dbReference type="NCBI Taxonomy" id="655225"/>
    <lineage>
        <taxon>Bacteria</taxon>
        <taxon>Bacillati</taxon>
        <taxon>Bacillota</taxon>
        <taxon>Bacilli</taxon>
        <taxon>Lactobacillales</taxon>
        <taxon>Lactobacillaceae</taxon>
        <taxon>Oenococcus</taxon>
    </lineage>
</organism>
<evidence type="ECO:0000313" key="1">
    <source>
        <dbReference type="EMBL" id="EFD89025.1"/>
    </source>
</evidence>